<accession>A0A4W3IS06</accession>
<dbReference type="InParanoid" id="A0A4W3IS06"/>
<evidence type="ECO:0000313" key="7">
    <source>
        <dbReference type="Proteomes" id="UP000314986"/>
    </source>
</evidence>
<dbReference type="Gene3D" id="3.30.420.150">
    <property type="entry name" value="Exopolyphosphatase. Domain 2"/>
    <property type="match status" value="1"/>
</dbReference>
<dbReference type="FunFam" id="3.30.420.40:FF:000068">
    <property type="entry name" value="Ectonucleoside triphosphate diphosphohydrolase 1"/>
    <property type="match status" value="1"/>
</dbReference>
<dbReference type="InterPro" id="IPR000407">
    <property type="entry name" value="GDA1_CD39_NTPase"/>
</dbReference>
<organism evidence="6 7">
    <name type="scientific">Callorhinchus milii</name>
    <name type="common">Ghost shark</name>
    <dbReference type="NCBI Taxonomy" id="7868"/>
    <lineage>
        <taxon>Eukaryota</taxon>
        <taxon>Metazoa</taxon>
        <taxon>Chordata</taxon>
        <taxon>Craniata</taxon>
        <taxon>Vertebrata</taxon>
        <taxon>Chondrichthyes</taxon>
        <taxon>Holocephali</taxon>
        <taxon>Chimaeriformes</taxon>
        <taxon>Callorhinchidae</taxon>
        <taxon>Callorhinchus</taxon>
    </lineage>
</organism>
<evidence type="ECO:0000256" key="1">
    <source>
        <dbReference type="ARBA" id="ARBA00009283"/>
    </source>
</evidence>
<evidence type="ECO:0000256" key="5">
    <source>
        <dbReference type="RuleBase" id="RU003833"/>
    </source>
</evidence>
<keyword evidence="4" id="KW-0067">ATP-binding</keyword>
<proteinExistence type="inferred from homology"/>
<keyword evidence="2 5" id="KW-0378">Hydrolase</keyword>
<dbReference type="Pfam" id="PF01150">
    <property type="entry name" value="GDA1_CD39"/>
    <property type="match status" value="1"/>
</dbReference>
<dbReference type="Ensembl" id="ENSCMIT00000033755.1">
    <property type="protein sequence ID" value="ENSCMIP00000033249.1"/>
    <property type="gene ID" value="ENSCMIG00000014180.1"/>
</dbReference>
<keyword evidence="4" id="KW-0547">Nucleotide-binding</keyword>
<dbReference type="PANTHER" id="PTHR11782">
    <property type="entry name" value="ADENOSINE/GUANOSINE DIPHOSPHATASE"/>
    <property type="match status" value="1"/>
</dbReference>
<comment type="similarity">
    <text evidence="1 5">Belongs to the GDA1/CD39 NTPase family.</text>
</comment>
<evidence type="ECO:0000313" key="6">
    <source>
        <dbReference type="Ensembl" id="ENSCMIP00000033249.1"/>
    </source>
</evidence>
<feature type="binding site" evidence="4">
    <location>
        <begin position="191"/>
        <end position="195"/>
    </location>
    <ligand>
        <name>ATP</name>
        <dbReference type="ChEBI" id="CHEBI:30616"/>
    </ligand>
</feature>
<dbReference type="AlphaFoldDB" id="A0A4W3IS06"/>
<reference evidence="7" key="3">
    <citation type="journal article" date="2014" name="Nature">
        <title>Elephant shark genome provides unique insights into gnathostome evolution.</title>
        <authorList>
            <consortium name="International Elephant Shark Genome Sequencing Consortium"/>
            <person name="Venkatesh B."/>
            <person name="Lee A.P."/>
            <person name="Ravi V."/>
            <person name="Maurya A.K."/>
            <person name="Lian M.M."/>
            <person name="Swann J.B."/>
            <person name="Ohta Y."/>
            <person name="Flajnik M.F."/>
            <person name="Sutoh Y."/>
            <person name="Kasahara M."/>
            <person name="Hoon S."/>
            <person name="Gangu V."/>
            <person name="Roy S.W."/>
            <person name="Irimia M."/>
            <person name="Korzh V."/>
            <person name="Kondrychyn I."/>
            <person name="Lim Z.W."/>
            <person name="Tay B.H."/>
            <person name="Tohari S."/>
            <person name="Kong K.W."/>
            <person name="Ho S."/>
            <person name="Lorente-Galdos B."/>
            <person name="Quilez J."/>
            <person name="Marques-Bonet T."/>
            <person name="Raney B.J."/>
            <person name="Ingham P.W."/>
            <person name="Tay A."/>
            <person name="Hillier L.W."/>
            <person name="Minx P."/>
            <person name="Boehm T."/>
            <person name="Wilson R.K."/>
            <person name="Brenner S."/>
            <person name="Warren W.C."/>
        </authorList>
    </citation>
    <scope>NUCLEOTIDE SEQUENCE [LARGE SCALE GENOMIC DNA]</scope>
</reference>
<dbReference type="GO" id="GO:0045134">
    <property type="term" value="F:UDP phosphatase activity"/>
    <property type="evidence" value="ECO:0007669"/>
    <property type="project" value="TreeGrafter"/>
</dbReference>
<feature type="active site" description="Proton acceptor" evidence="3">
    <location>
        <position position="152"/>
    </location>
</feature>
<evidence type="ECO:0000256" key="2">
    <source>
        <dbReference type="ARBA" id="ARBA00022801"/>
    </source>
</evidence>
<reference evidence="7" key="2">
    <citation type="journal article" date="2007" name="PLoS Biol.">
        <title>Survey sequencing and comparative analysis of the elephant shark (Callorhinchus milii) genome.</title>
        <authorList>
            <person name="Venkatesh B."/>
            <person name="Kirkness E.F."/>
            <person name="Loh Y.H."/>
            <person name="Halpern A.L."/>
            <person name="Lee A.P."/>
            <person name="Johnson J."/>
            <person name="Dandona N."/>
            <person name="Viswanathan L.D."/>
            <person name="Tay A."/>
            <person name="Venter J.C."/>
            <person name="Strausberg R.L."/>
            <person name="Brenner S."/>
        </authorList>
    </citation>
    <scope>NUCLEOTIDE SEQUENCE [LARGE SCALE GENOMIC DNA]</scope>
</reference>
<dbReference type="Proteomes" id="UP000314986">
    <property type="component" value="Unassembled WGS sequence"/>
</dbReference>
<evidence type="ECO:0000256" key="4">
    <source>
        <dbReference type="PIRSR" id="PIRSR600407-2"/>
    </source>
</evidence>
<dbReference type="PROSITE" id="PS01238">
    <property type="entry name" value="GDA1_CD39_NTPASE"/>
    <property type="match status" value="1"/>
</dbReference>
<protein>
    <submittedName>
        <fullName evidence="6">Ectonucleoside triphosphate diphosphohydrolase 2</fullName>
    </submittedName>
</protein>
<dbReference type="GeneTree" id="ENSGT01150000286965"/>
<dbReference type="GO" id="GO:0009134">
    <property type="term" value="P:nucleoside diphosphate catabolic process"/>
    <property type="evidence" value="ECO:0007669"/>
    <property type="project" value="TreeGrafter"/>
</dbReference>
<reference evidence="6" key="5">
    <citation type="submission" date="2025-09" db="UniProtKB">
        <authorList>
            <consortium name="Ensembl"/>
        </authorList>
    </citation>
    <scope>IDENTIFICATION</scope>
</reference>
<gene>
    <name evidence="6" type="primary">LOC103184645</name>
</gene>
<dbReference type="GO" id="GO:0005524">
    <property type="term" value="F:ATP binding"/>
    <property type="evidence" value="ECO:0007669"/>
    <property type="project" value="UniProtKB-KW"/>
</dbReference>
<dbReference type="PANTHER" id="PTHR11782:SF33">
    <property type="entry name" value="ECTONUCLEOSIDE TRIPHOSPHATE DIPHOSPHOHYDROLASE 2"/>
    <property type="match status" value="1"/>
</dbReference>
<dbReference type="Gene3D" id="3.30.420.40">
    <property type="match status" value="1"/>
</dbReference>
<dbReference type="GO" id="GO:0004382">
    <property type="term" value="F:GDP phosphatase activity"/>
    <property type="evidence" value="ECO:0007669"/>
    <property type="project" value="TreeGrafter"/>
</dbReference>
<name>A0A4W3IS06_CALMI</name>
<evidence type="ECO:0000256" key="3">
    <source>
        <dbReference type="PIRSR" id="PIRSR600407-1"/>
    </source>
</evidence>
<dbReference type="GO" id="GO:0017111">
    <property type="term" value="F:ribonucleoside triphosphate phosphatase activity"/>
    <property type="evidence" value="ECO:0007669"/>
    <property type="project" value="TreeGrafter"/>
</dbReference>
<keyword evidence="7" id="KW-1185">Reference proteome</keyword>
<reference evidence="7" key="1">
    <citation type="journal article" date="2006" name="Science">
        <title>Ancient noncoding elements conserved in the human genome.</title>
        <authorList>
            <person name="Venkatesh B."/>
            <person name="Kirkness E.F."/>
            <person name="Loh Y.H."/>
            <person name="Halpern A.L."/>
            <person name="Lee A.P."/>
            <person name="Johnson J."/>
            <person name="Dandona N."/>
            <person name="Viswanathan L.D."/>
            <person name="Tay A."/>
            <person name="Venter J.C."/>
            <person name="Strausberg R.L."/>
            <person name="Brenner S."/>
        </authorList>
    </citation>
    <scope>NUCLEOTIDE SEQUENCE [LARGE SCALE GENOMIC DNA]</scope>
</reference>
<dbReference type="GO" id="GO:0005886">
    <property type="term" value="C:plasma membrane"/>
    <property type="evidence" value="ECO:0007669"/>
    <property type="project" value="TreeGrafter"/>
</dbReference>
<sequence>TRSIRSWLKPCAQQRVNRLACVHRSAPIYGIVIDAGSSRSTLFVYKWPSSRENNTGIVSQHSSCRVKGSGISGYANNPGNAGRSLKTCLEQALHDIPESSHKQTPLYLGATAGMRLLTDSKAEENVLTAVADTMRSYRFDFRGAKVLTGQEEGLFGWVTVNYLQENFIKYNWIGQWIKPRKRTVGAMDFGGASTQLTFETTKSMENPNSLMVLKLYEHEYKVYTHSYLCYGRDQVMKKVMFQMMKKQQFGPQVMNPCMPTGYQTNRTLGFIYNSPCIKEERPTNISDSSIVTFIGSSNPTKCKNYLQEIFDFQSCNFSKCSFNGIYQPRLTGDFMAFSAFYYTINFLKTTLKKDITTPHELEEAAKTPTVKIERLVDYCTTSLYIHILTIEGYKFNNETFKNISFQINWFGESLSYSLCLSIEVFYTDLSTPSAQRDPACSMPLRPACPTIGGWTFSLSVPALWNSIPLSLHFALSVAFFKACLKTLLFNCAFGHPPTPTLPDLHPS</sequence>
<reference evidence="6" key="4">
    <citation type="submission" date="2025-08" db="UniProtKB">
        <authorList>
            <consortium name="Ensembl"/>
        </authorList>
    </citation>
    <scope>IDENTIFICATION</scope>
</reference>